<dbReference type="EC" id="2.7.7.80" evidence="8"/>
<dbReference type="InterPro" id="IPR000594">
    <property type="entry name" value="ThiF_NAD_FAD-bd"/>
</dbReference>
<evidence type="ECO:0000256" key="7">
    <source>
        <dbReference type="ARBA" id="ARBA00063809"/>
    </source>
</evidence>
<dbReference type="AlphaFoldDB" id="A0A380CQW6"/>
<dbReference type="CDD" id="cd00757">
    <property type="entry name" value="ThiF_MoeB_HesA_family"/>
    <property type="match status" value="1"/>
</dbReference>
<evidence type="ECO:0000256" key="10">
    <source>
        <dbReference type="ARBA" id="ARBA00075110"/>
    </source>
</evidence>
<evidence type="ECO:0000259" key="13">
    <source>
        <dbReference type="Pfam" id="PF00899"/>
    </source>
</evidence>
<dbReference type="GO" id="GO:0005524">
    <property type="term" value="F:ATP binding"/>
    <property type="evidence" value="ECO:0007669"/>
    <property type="project" value="UniProtKB-KW"/>
</dbReference>
<dbReference type="SUPFAM" id="SSF69572">
    <property type="entry name" value="Activating enzymes of the ubiquitin-like proteins"/>
    <property type="match status" value="1"/>
</dbReference>
<evidence type="ECO:0000256" key="8">
    <source>
        <dbReference type="ARBA" id="ARBA00066884"/>
    </source>
</evidence>
<evidence type="ECO:0000256" key="11">
    <source>
        <dbReference type="ARBA" id="ARBA00075328"/>
    </source>
</evidence>
<organism evidence="14 15">
    <name type="scientific">Sphingobacterium spiritivorum</name>
    <name type="common">Flavobacterium spiritivorum</name>
    <dbReference type="NCBI Taxonomy" id="258"/>
    <lineage>
        <taxon>Bacteria</taxon>
        <taxon>Pseudomonadati</taxon>
        <taxon>Bacteroidota</taxon>
        <taxon>Sphingobacteriia</taxon>
        <taxon>Sphingobacteriales</taxon>
        <taxon>Sphingobacteriaceae</taxon>
        <taxon>Sphingobacterium</taxon>
    </lineage>
</organism>
<comment type="similarity">
    <text evidence="1">Belongs to the HesA/MoeB/ThiF family.</text>
</comment>
<dbReference type="GO" id="GO:0061605">
    <property type="term" value="F:molybdopterin-synthase adenylyltransferase activity"/>
    <property type="evidence" value="ECO:0007669"/>
    <property type="project" value="UniProtKB-EC"/>
</dbReference>
<accession>A0A380CQW6</accession>
<gene>
    <name evidence="14" type="primary">moeZ_3</name>
    <name evidence="14" type="ORF">NCTC11388_03690</name>
</gene>
<evidence type="ECO:0000256" key="6">
    <source>
        <dbReference type="ARBA" id="ARBA00055169"/>
    </source>
</evidence>
<dbReference type="Proteomes" id="UP000254893">
    <property type="component" value="Unassembled WGS sequence"/>
</dbReference>
<dbReference type="GO" id="GO:0004792">
    <property type="term" value="F:thiosulfate-cyanide sulfurtransferase activity"/>
    <property type="evidence" value="ECO:0007669"/>
    <property type="project" value="TreeGrafter"/>
</dbReference>
<dbReference type="Pfam" id="PF00899">
    <property type="entry name" value="ThiF"/>
    <property type="match status" value="1"/>
</dbReference>
<protein>
    <recommendedName>
        <fullName evidence="9">Molybdopterin-synthase adenylyltransferase</fullName>
        <ecNumber evidence="8">2.7.7.80</ecNumber>
    </recommendedName>
    <alternativeName>
        <fullName evidence="12">MoaD protein adenylase</fullName>
    </alternativeName>
    <alternativeName>
        <fullName evidence="10">Molybdopterin-converting factor subunit 1 adenylase</fullName>
    </alternativeName>
    <alternativeName>
        <fullName evidence="11">Sulfur carrier protein MoaD adenylyltransferase</fullName>
    </alternativeName>
</protein>
<evidence type="ECO:0000256" key="4">
    <source>
        <dbReference type="ARBA" id="ARBA00022840"/>
    </source>
</evidence>
<dbReference type="GO" id="GO:0008641">
    <property type="term" value="F:ubiquitin-like modifier activating enzyme activity"/>
    <property type="evidence" value="ECO:0007669"/>
    <property type="project" value="InterPro"/>
</dbReference>
<keyword evidence="3" id="KW-0547">Nucleotide-binding</keyword>
<evidence type="ECO:0000256" key="1">
    <source>
        <dbReference type="ARBA" id="ARBA00009919"/>
    </source>
</evidence>
<evidence type="ECO:0000256" key="12">
    <source>
        <dbReference type="ARBA" id="ARBA00078531"/>
    </source>
</evidence>
<dbReference type="PANTHER" id="PTHR10953:SF102">
    <property type="entry name" value="ADENYLYLTRANSFERASE AND SULFURTRANSFERASE MOCS3"/>
    <property type="match status" value="1"/>
</dbReference>
<comment type="function">
    <text evidence="6">Catalyzes the adenylation by ATP of the carboxyl group of the C-terminal glycine of sulfur carrier protein MoaD.</text>
</comment>
<evidence type="ECO:0000256" key="5">
    <source>
        <dbReference type="ARBA" id="ARBA00052218"/>
    </source>
</evidence>
<dbReference type="GO" id="GO:0005829">
    <property type="term" value="C:cytosol"/>
    <property type="evidence" value="ECO:0007669"/>
    <property type="project" value="TreeGrafter"/>
</dbReference>
<feature type="domain" description="THIF-type NAD/FAD binding fold" evidence="13">
    <location>
        <begin position="10"/>
        <end position="235"/>
    </location>
</feature>
<dbReference type="PANTHER" id="PTHR10953">
    <property type="entry name" value="UBIQUITIN-ACTIVATING ENZYME E1"/>
    <property type="match status" value="1"/>
</dbReference>
<comment type="subunit">
    <text evidence="7">Homodimer. Forms a stable heterotetrameric complex of 2 MoeB and 2 MoaD during adenylation of MoaD.</text>
</comment>
<evidence type="ECO:0000256" key="2">
    <source>
        <dbReference type="ARBA" id="ARBA00022679"/>
    </source>
</evidence>
<dbReference type="Gene3D" id="3.40.50.720">
    <property type="entry name" value="NAD(P)-binding Rossmann-like Domain"/>
    <property type="match status" value="1"/>
</dbReference>
<dbReference type="RefSeq" id="WP_115171105.1">
    <property type="nucleotide sequence ID" value="NZ_UGYW01000002.1"/>
</dbReference>
<keyword evidence="4" id="KW-0067">ATP-binding</keyword>
<evidence type="ECO:0000256" key="3">
    <source>
        <dbReference type="ARBA" id="ARBA00022741"/>
    </source>
</evidence>
<keyword evidence="14" id="KW-0548">Nucleotidyltransferase</keyword>
<proteinExistence type="inferred from homology"/>
<dbReference type="GO" id="GO:0008146">
    <property type="term" value="F:sulfotransferase activity"/>
    <property type="evidence" value="ECO:0007669"/>
    <property type="project" value="TreeGrafter"/>
</dbReference>
<dbReference type="FunFam" id="3.40.50.720:FF:000033">
    <property type="entry name" value="Adenylyltransferase and sulfurtransferase MOCS3"/>
    <property type="match status" value="1"/>
</dbReference>
<dbReference type="InterPro" id="IPR035985">
    <property type="entry name" value="Ubiquitin-activating_enz"/>
</dbReference>
<dbReference type="EMBL" id="UGYW01000002">
    <property type="protein sequence ID" value="SUJ24731.1"/>
    <property type="molecule type" value="Genomic_DNA"/>
</dbReference>
<evidence type="ECO:0000313" key="14">
    <source>
        <dbReference type="EMBL" id="SUJ24731.1"/>
    </source>
</evidence>
<evidence type="ECO:0000256" key="9">
    <source>
        <dbReference type="ARBA" id="ARBA00073635"/>
    </source>
</evidence>
<dbReference type="InterPro" id="IPR045886">
    <property type="entry name" value="ThiF/MoeB/HesA"/>
</dbReference>
<keyword evidence="2 14" id="KW-0808">Transferase</keyword>
<reference evidence="14 15" key="1">
    <citation type="submission" date="2018-06" db="EMBL/GenBank/DDBJ databases">
        <authorList>
            <consortium name="Pathogen Informatics"/>
            <person name="Doyle S."/>
        </authorList>
    </citation>
    <scope>NUCLEOTIDE SEQUENCE [LARGE SCALE GENOMIC DNA]</scope>
    <source>
        <strain evidence="14 15">NCTC11388</strain>
    </source>
</reference>
<name>A0A380CQW6_SPHSI</name>
<comment type="catalytic activity">
    <reaction evidence="5">
        <text>[molybdopterin-synthase sulfur-carrier protein]-C-terminal Gly-Gly + ATP + H(+) = [molybdopterin-synthase sulfur-carrier protein]-C-terminal Gly-Gly-AMP + diphosphate</text>
        <dbReference type="Rhea" id="RHEA:43616"/>
        <dbReference type="Rhea" id="RHEA-COMP:12159"/>
        <dbReference type="Rhea" id="RHEA-COMP:12202"/>
        <dbReference type="ChEBI" id="CHEBI:15378"/>
        <dbReference type="ChEBI" id="CHEBI:30616"/>
        <dbReference type="ChEBI" id="CHEBI:33019"/>
        <dbReference type="ChEBI" id="CHEBI:90618"/>
        <dbReference type="ChEBI" id="CHEBI:90778"/>
        <dbReference type="EC" id="2.7.7.80"/>
    </reaction>
</comment>
<sequence>MLPREEILRYKKHIMLPEIGIEGQEKIRNARVLVVGSGGLGSPILSYLTGAGVGTIGIIDFDRIEKDNLHRQILFTESDLKKDKVTTAILKLQLHNSGIQFIAHNLKLDSSNASEIFEAYDLIIDGSDNFATRYLSNDTCVSLGKPLIFGSVLNFQGQLAVFNHKGSKNLRDLFPVPPPAEDIPNCDENGVIGTLPGIIGCMMAQEVLKLITGLPTLHNEFVLFDTLQLQMRKLRF</sequence>
<evidence type="ECO:0000313" key="15">
    <source>
        <dbReference type="Proteomes" id="UP000254893"/>
    </source>
</evidence>